<dbReference type="HOGENOM" id="CLU_1395099_0_0_6"/>
<accession>R4YP82</accession>
<gene>
    <name evidence="1" type="ORF">OLEAN_C25090</name>
</gene>
<proteinExistence type="predicted"/>
<sequence length="199" mass="21649">MKKTDITREVLEMHTENLLLKAIDEVSAELKNGVPAELQSEIDRLISKSNSSEIPSSNNVVAFASKRPQKQLHTFGETELLAASGLSLADWFSQPMNFVGAGFILDIRKVLGTEHEVDVYLTSNNNNAEKMTDSLGSYLGKSVHIIVSNNENELLDAVLYIDETGTAAEGSGKLIEQPESVNVKGEISISIVINMKGSD</sequence>
<dbReference type="KEGG" id="oai:OLEAN_C25090"/>
<evidence type="ECO:0000313" key="2">
    <source>
        <dbReference type="Proteomes" id="UP000032749"/>
    </source>
</evidence>
<evidence type="ECO:0000313" key="1">
    <source>
        <dbReference type="EMBL" id="CCK76685.1"/>
    </source>
</evidence>
<keyword evidence="2" id="KW-1185">Reference proteome</keyword>
<dbReference type="Proteomes" id="UP000032749">
    <property type="component" value="Chromosome"/>
</dbReference>
<reference evidence="1 2" key="1">
    <citation type="journal article" date="2013" name="Nat. Commun.">
        <title>Genome sequence and functional genomic analysis of the oil-degrading bacterium Oleispira antarctica.</title>
        <authorList>
            <person name="Kube M."/>
            <person name="Chernikova T.N."/>
            <person name="Al-Ramahi Y."/>
            <person name="Beloqui A."/>
            <person name="Lopez-Cortez N."/>
            <person name="Guazzaroni M.E."/>
            <person name="Heipieper H.J."/>
            <person name="Klages S."/>
            <person name="Kotsyurbenko O.R."/>
            <person name="Langer I."/>
            <person name="Nechitaylo T.Y."/>
            <person name="Lunsdorf H."/>
            <person name="Fernandez M."/>
            <person name="Juarez S."/>
            <person name="Ciordia S."/>
            <person name="Singer A."/>
            <person name="Kagan O."/>
            <person name="Egorova O."/>
            <person name="Petit P.A."/>
            <person name="Stogios P."/>
            <person name="Kim Y."/>
            <person name="Tchigvintsev A."/>
            <person name="Flick R."/>
            <person name="Denaro R."/>
            <person name="Genovese M."/>
            <person name="Albar J.P."/>
            <person name="Reva O.N."/>
            <person name="Martinez-Gomariz M."/>
            <person name="Tran H."/>
            <person name="Ferrer M."/>
            <person name="Savchenko A."/>
            <person name="Yakunin A.F."/>
            <person name="Yakimov M.M."/>
            <person name="Golyshina O.V."/>
            <person name="Reinhardt R."/>
            <person name="Golyshin P.N."/>
        </authorList>
    </citation>
    <scope>NUCLEOTIDE SEQUENCE [LARGE SCALE GENOMIC DNA]</scope>
</reference>
<organism evidence="1 2">
    <name type="scientific">Oleispira antarctica RB-8</name>
    <dbReference type="NCBI Taxonomy" id="698738"/>
    <lineage>
        <taxon>Bacteria</taxon>
        <taxon>Pseudomonadati</taxon>
        <taxon>Pseudomonadota</taxon>
        <taxon>Gammaproteobacteria</taxon>
        <taxon>Oceanospirillales</taxon>
        <taxon>Oceanospirillaceae</taxon>
        <taxon>Oleispira</taxon>
    </lineage>
</organism>
<dbReference type="EMBL" id="FO203512">
    <property type="protein sequence ID" value="CCK76685.1"/>
    <property type="molecule type" value="Genomic_DNA"/>
</dbReference>
<dbReference type="AlphaFoldDB" id="R4YP82"/>
<name>R4YP82_OLEAN</name>
<dbReference type="STRING" id="698738.OLEAN_C25090"/>
<dbReference type="OrthoDB" id="6225716at2"/>
<protein>
    <submittedName>
        <fullName evidence="1">Uncharacterized protein</fullName>
    </submittedName>
</protein>